<evidence type="ECO:0000313" key="5">
    <source>
        <dbReference type="EMBL" id="MDI1493597.1"/>
    </source>
</evidence>
<keyword evidence="1" id="KW-0443">Lipid metabolism</keyword>
<feature type="short sequence motif" description="GXGXXG" evidence="2">
    <location>
        <begin position="24"/>
        <end position="29"/>
    </location>
</feature>
<feature type="compositionally biased region" description="Polar residues" evidence="3">
    <location>
        <begin position="589"/>
        <end position="600"/>
    </location>
</feature>
<dbReference type="Pfam" id="PF01734">
    <property type="entry name" value="Patatin"/>
    <property type="match status" value="1"/>
</dbReference>
<dbReference type="PANTHER" id="PTHR24185">
    <property type="entry name" value="CALCIUM-INDEPENDENT PHOSPHOLIPASE A2-GAMMA"/>
    <property type="match status" value="1"/>
</dbReference>
<evidence type="ECO:0000256" key="3">
    <source>
        <dbReference type="SAM" id="MobiDB-lite"/>
    </source>
</evidence>
<feature type="compositionally biased region" description="Low complexity" evidence="3">
    <location>
        <begin position="453"/>
        <end position="464"/>
    </location>
</feature>
<feature type="compositionally biased region" description="Polar residues" evidence="3">
    <location>
        <begin position="509"/>
        <end position="523"/>
    </location>
</feature>
<dbReference type="PROSITE" id="PS51635">
    <property type="entry name" value="PNPLA"/>
    <property type="match status" value="1"/>
</dbReference>
<dbReference type="GO" id="GO:0047499">
    <property type="term" value="F:calcium-independent phospholipase A2 activity"/>
    <property type="evidence" value="ECO:0007669"/>
    <property type="project" value="TreeGrafter"/>
</dbReference>
<dbReference type="EMBL" id="JAPUFD010000029">
    <property type="protein sequence ID" value="MDI1493597.1"/>
    <property type="molecule type" value="Genomic_DNA"/>
</dbReference>
<evidence type="ECO:0000256" key="1">
    <source>
        <dbReference type="ARBA" id="ARBA00023098"/>
    </source>
</evidence>
<reference evidence="5" key="1">
    <citation type="journal article" date="2023" name="Genome Biol. Evol.">
        <title>First Whole Genome Sequence and Flow Cytometry Genome Size Data for the Lichen-Forming Fungus Ramalina farinacea (Ascomycota).</title>
        <authorList>
            <person name="Llewellyn T."/>
            <person name="Mian S."/>
            <person name="Hill R."/>
            <person name="Leitch I.J."/>
            <person name="Gaya E."/>
        </authorList>
    </citation>
    <scope>NUCLEOTIDE SEQUENCE</scope>
    <source>
        <strain evidence="5">LIQ254RAFAR</strain>
    </source>
</reference>
<name>A0AA43QWI6_9LECA</name>
<dbReference type="AlphaFoldDB" id="A0AA43QWI6"/>
<feature type="compositionally biased region" description="Pro residues" evidence="3">
    <location>
        <begin position="490"/>
        <end position="507"/>
    </location>
</feature>
<dbReference type="InterPro" id="IPR016035">
    <property type="entry name" value="Acyl_Trfase/lysoPLipase"/>
</dbReference>
<keyword evidence="6" id="KW-1185">Reference proteome</keyword>
<feature type="compositionally biased region" description="Polar residues" evidence="3">
    <location>
        <begin position="172"/>
        <end position="195"/>
    </location>
</feature>
<sequence length="645" mass="71542">MDGGSLRRRDTTKGTPLRILSLDGGGVRGFSMLILLRDFMHKVYTEIHDGEPPEEDYVPKPCEYFDLIAGTGTGGLIAIMLGRLRMNTKDCMDVYVQMTRKVFETDKTIIGIPYRSTLFKASMLEEAIKSCVRTFEHEKGEEMEEKDMPMTPSSYNRPKSFTSDKNGMPINRSPTSATSSRRYSGFSSDAYTSMGNPGAALQDPRRERRCKTAVTAVLKGHSERTGTNILLRSYPSRTQPAVESECTIWQAGRATSATKLAFKEIRIGTSTFQDEGYGLTNSDKTPTYNPAPQILDEAILNEWPGQSVGLLLSIGTGKRPGGSQNKQSEWWEGFAGGLGSFAEAKRKLIAKIEGCEKTHQEMLSIHLPKRQVNSDNYLRLNVEVGVGEFGMNEWNRLAEISNSTLSYLNTPSVKVMLNNGAREMAKVEAMRQASAAKIVRANESYNQHHRPQQHPSSQSQQQHPAYRQDHQPQQQQHLADPYAIELPATSPTPSPLLPRPLSRPGPQYPATQRPLTYPSQASPPNDEKYTIIPPTSYPPSTDMPEAPIPLDDEDKSYRVSSEYTDAPPLPPKTPIQHSAQTPPPRRYHSNPSGPPSQARQQPHHHPGVQTNPPPHMPMPLPYPDSDGPPPAVDMARKPGGYGAHR</sequence>
<feature type="compositionally biased region" description="Pro residues" evidence="3">
    <location>
        <begin position="611"/>
        <end position="631"/>
    </location>
</feature>
<evidence type="ECO:0000313" key="6">
    <source>
        <dbReference type="Proteomes" id="UP001161017"/>
    </source>
</evidence>
<comment type="caution">
    <text evidence="5">The sequence shown here is derived from an EMBL/GenBank/DDBJ whole genome shotgun (WGS) entry which is preliminary data.</text>
</comment>
<feature type="region of interest" description="Disordered" evidence="3">
    <location>
        <begin position="138"/>
        <end position="208"/>
    </location>
</feature>
<dbReference type="Gene3D" id="3.40.1090.10">
    <property type="entry name" value="Cytosolic phospholipase A2 catalytic domain"/>
    <property type="match status" value="1"/>
</dbReference>
<evidence type="ECO:0000259" key="4">
    <source>
        <dbReference type="PROSITE" id="PS51635"/>
    </source>
</evidence>
<feature type="domain" description="PNPLA" evidence="4">
    <location>
        <begin position="20"/>
        <end position="291"/>
    </location>
</feature>
<proteinExistence type="predicted"/>
<dbReference type="InterPro" id="IPR002641">
    <property type="entry name" value="PNPLA_dom"/>
</dbReference>
<dbReference type="Proteomes" id="UP001161017">
    <property type="component" value="Unassembled WGS sequence"/>
</dbReference>
<dbReference type="GO" id="GO:0019369">
    <property type="term" value="P:arachidonate metabolic process"/>
    <property type="evidence" value="ECO:0007669"/>
    <property type="project" value="TreeGrafter"/>
</dbReference>
<comment type="caution">
    <text evidence="2">Lacks conserved residue(s) required for the propagation of feature annotation.</text>
</comment>
<protein>
    <recommendedName>
        <fullName evidence="4">PNPLA domain-containing protein</fullName>
    </recommendedName>
</protein>
<organism evidence="5 6">
    <name type="scientific">Ramalina farinacea</name>
    <dbReference type="NCBI Taxonomy" id="258253"/>
    <lineage>
        <taxon>Eukaryota</taxon>
        <taxon>Fungi</taxon>
        <taxon>Dikarya</taxon>
        <taxon>Ascomycota</taxon>
        <taxon>Pezizomycotina</taxon>
        <taxon>Lecanoromycetes</taxon>
        <taxon>OSLEUM clade</taxon>
        <taxon>Lecanoromycetidae</taxon>
        <taxon>Lecanorales</taxon>
        <taxon>Lecanorineae</taxon>
        <taxon>Ramalinaceae</taxon>
        <taxon>Ramalina</taxon>
    </lineage>
</organism>
<feature type="region of interest" description="Disordered" evidence="3">
    <location>
        <begin position="445"/>
        <end position="645"/>
    </location>
</feature>
<dbReference type="PANTHER" id="PTHR24185:SF4">
    <property type="entry name" value="SERINE HYDROLASE, PUTATIVE (AFU_ORTHOLOGUE AFUA_2G07870)-RELATED"/>
    <property type="match status" value="1"/>
</dbReference>
<dbReference type="GO" id="GO:0016020">
    <property type="term" value="C:membrane"/>
    <property type="evidence" value="ECO:0007669"/>
    <property type="project" value="TreeGrafter"/>
</dbReference>
<gene>
    <name evidence="5" type="ORF">OHK93_005388</name>
</gene>
<dbReference type="SUPFAM" id="SSF52151">
    <property type="entry name" value="FabD/lysophospholipase-like"/>
    <property type="match status" value="1"/>
</dbReference>
<accession>A0AA43QWI6</accession>
<feature type="compositionally biased region" description="Polar residues" evidence="3">
    <location>
        <begin position="151"/>
        <end position="165"/>
    </location>
</feature>
<dbReference type="GO" id="GO:0046486">
    <property type="term" value="P:glycerolipid metabolic process"/>
    <property type="evidence" value="ECO:0007669"/>
    <property type="project" value="UniProtKB-ARBA"/>
</dbReference>
<feature type="compositionally biased region" description="Low complexity" evidence="3">
    <location>
        <begin position="530"/>
        <end position="540"/>
    </location>
</feature>
<evidence type="ECO:0000256" key="2">
    <source>
        <dbReference type="PROSITE-ProRule" id="PRU01161"/>
    </source>
</evidence>